<dbReference type="Proteomes" id="UP000499080">
    <property type="component" value="Unassembled WGS sequence"/>
</dbReference>
<dbReference type="EMBL" id="BGPR01000030">
    <property type="protein sequence ID" value="GBL82832.1"/>
    <property type="molecule type" value="Genomic_DNA"/>
</dbReference>
<dbReference type="AlphaFoldDB" id="A0A4Y2AS78"/>
<evidence type="ECO:0000313" key="3">
    <source>
        <dbReference type="Proteomes" id="UP000499080"/>
    </source>
</evidence>
<reference evidence="2 3" key="1">
    <citation type="journal article" date="2019" name="Sci. Rep.">
        <title>Orb-weaving spider Araneus ventricosus genome elucidates the spidroin gene catalogue.</title>
        <authorList>
            <person name="Kono N."/>
            <person name="Nakamura H."/>
            <person name="Ohtoshi R."/>
            <person name="Moran D.A.P."/>
            <person name="Shinohara A."/>
            <person name="Yoshida Y."/>
            <person name="Fujiwara M."/>
            <person name="Mori M."/>
            <person name="Tomita M."/>
            <person name="Arakawa K."/>
        </authorList>
    </citation>
    <scope>NUCLEOTIDE SEQUENCE [LARGE SCALE GENOMIC DNA]</scope>
</reference>
<name>A0A4Y2AS78_ARAVE</name>
<comment type="caution">
    <text evidence="2">The sequence shown here is derived from an EMBL/GenBank/DDBJ whole genome shotgun (WGS) entry which is preliminary data.</text>
</comment>
<evidence type="ECO:0000256" key="1">
    <source>
        <dbReference type="SAM" id="MobiDB-lite"/>
    </source>
</evidence>
<proteinExistence type="predicted"/>
<gene>
    <name evidence="2" type="ORF">AVEN_106358_1</name>
</gene>
<feature type="region of interest" description="Disordered" evidence="1">
    <location>
        <begin position="143"/>
        <end position="172"/>
    </location>
</feature>
<organism evidence="2 3">
    <name type="scientific">Araneus ventricosus</name>
    <name type="common">Orbweaver spider</name>
    <name type="synonym">Epeira ventricosa</name>
    <dbReference type="NCBI Taxonomy" id="182803"/>
    <lineage>
        <taxon>Eukaryota</taxon>
        <taxon>Metazoa</taxon>
        <taxon>Ecdysozoa</taxon>
        <taxon>Arthropoda</taxon>
        <taxon>Chelicerata</taxon>
        <taxon>Arachnida</taxon>
        <taxon>Araneae</taxon>
        <taxon>Araneomorphae</taxon>
        <taxon>Entelegynae</taxon>
        <taxon>Araneoidea</taxon>
        <taxon>Araneidae</taxon>
        <taxon>Araneus</taxon>
    </lineage>
</organism>
<protein>
    <submittedName>
        <fullName evidence="2">Uncharacterized protein</fullName>
    </submittedName>
</protein>
<evidence type="ECO:0000313" key="2">
    <source>
        <dbReference type="EMBL" id="GBL82832.1"/>
    </source>
</evidence>
<keyword evidence="3" id="KW-1185">Reference proteome</keyword>
<sequence>MPLELPAYRGRFLVGPNVTNLDKAHSSPGEAPTWSSIVPSPTSPAVEVTPVVLGHLSTVIESAVLEATPSEKQVRKRNLRPAVHRPQLTRRQENKKMYVLTQNLYKKNRGRYYNSIVNRSLGSEFKVTRAFVEGFWVKIMTPSNKNSAGPSREATISLPTRQSSRVARADSL</sequence>
<accession>A0A4Y2AS78</accession>